<keyword evidence="7" id="KW-1185">Reference proteome</keyword>
<dbReference type="NCBIfam" id="TIGR01593">
    <property type="entry name" value="holin_tox_secr"/>
    <property type="match status" value="1"/>
</dbReference>
<evidence type="ECO:0000313" key="7">
    <source>
        <dbReference type="Proteomes" id="UP000241238"/>
    </source>
</evidence>
<evidence type="ECO:0000256" key="4">
    <source>
        <dbReference type="ARBA" id="ARBA00023136"/>
    </source>
</evidence>
<evidence type="ECO:0000256" key="5">
    <source>
        <dbReference type="SAM" id="Phobius"/>
    </source>
</evidence>
<feature type="transmembrane region" description="Helical" evidence="5">
    <location>
        <begin position="68"/>
        <end position="85"/>
    </location>
</feature>
<sequence length="155" mass="17521">MLGEERSLLEIFYASSSGLVIYLLGGMDNLFIGFCLFMLIDYLTGCIKALKTGKMRRQAMVDGGLKKFVQFLIVIVANYLDIMFHTSDYFINARFITLAFYIGLETISIIENAEAVGVKIPPKLRKAIQIYNEKQEDTNDVKLGTQQENTEKIEG</sequence>
<dbReference type="Proteomes" id="UP000241238">
    <property type="component" value="Plasmid pFvar_27725"/>
</dbReference>
<name>A0ABM6U864_FUSVA</name>
<evidence type="ECO:0000256" key="1">
    <source>
        <dbReference type="ARBA" id="ARBA00004141"/>
    </source>
</evidence>
<dbReference type="Pfam" id="PF05105">
    <property type="entry name" value="Phage_holin_4_1"/>
    <property type="match status" value="1"/>
</dbReference>
<evidence type="ECO:0000256" key="2">
    <source>
        <dbReference type="ARBA" id="ARBA00022692"/>
    </source>
</evidence>
<comment type="subcellular location">
    <subcellularLocation>
        <location evidence="1">Membrane</location>
        <topology evidence="1">Multi-pass membrane protein</topology>
    </subcellularLocation>
</comment>
<keyword evidence="6" id="KW-0614">Plasmid</keyword>
<keyword evidence="3 5" id="KW-1133">Transmembrane helix</keyword>
<gene>
    <name evidence="6" type="ORF">C4N18_15445</name>
</gene>
<proteinExistence type="predicted"/>
<organism evidence="6 7">
    <name type="scientific">Fusobacterium varium ATCC 27725</name>
    <dbReference type="NCBI Taxonomy" id="469618"/>
    <lineage>
        <taxon>Bacteria</taxon>
        <taxon>Fusobacteriati</taxon>
        <taxon>Fusobacteriota</taxon>
        <taxon>Fusobacteriia</taxon>
        <taxon>Fusobacteriales</taxon>
        <taxon>Fusobacteriaceae</taxon>
        <taxon>Fusobacterium</taxon>
    </lineage>
</organism>
<keyword evidence="4 5" id="KW-0472">Membrane</keyword>
<dbReference type="InterPro" id="IPR006480">
    <property type="entry name" value="Phage_holin_4_1"/>
</dbReference>
<keyword evidence="2 5" id="KW-0812">Transmembrane</keyword>
<dbReference type="EMBL" id="CP028104">
    <property type="protein sequence ID" value="AVQ32640.1"/>
    <property type="molecule type" value="Genomic_DNA"/>
</dbReference>
<geneLocation type="plasmid" evidence="7">
    <name>pfvar_27725</name>
</geneLocation>
<accession>A0ABM6U864</accession>
<evidence type="ECO:0000256" key="3">
    <source>
        <dbReference type="ARBA" id="ARBA00022989"/>
    </source>
</evidence>
<feature type="transmembrane region" description="Helical" evidence="5">
    <location>
        <begin position="30"/>
        <end position="47"/>
    </location>
</feature>
<protein>
    <submittedName>
        <fullName evidence="6">Holin</fullName>
    </submittedName>
</protein>
<evidence type="ECO:0000313" key="6">
    <source>
        <dbReference type="EMBL" id="AVQ32640.1"/>
    </source>
</evidence>
<reference evidence="7" key="1">
    <citation type="journal article" date="2018" name="MSphere">
        <title>Fusobacterium Genomics Using MinION and Illumina Sequencing Enables Genome Completion and Correction.</title>
        <authorList>
            <person name="Todd S.M."/>
            <person name="Settlage R.E."/>
            <person name="Lahmers K.K."/>
            <person name="Slade D.J."/>
        </authorList>
    </citation>
    <scope>NUCLEOTIDE SEQUENCE [LARGE SCALE GENOMIC DNA]</scope>
    <source>
        <strain evidence="7">ATCC 27725</strain>
    </source>
</reference>
<feature type="transmembrane region" description="Helical" evidence="5">
    <location>
        <begin position="7"/>
        <end position="24"/>
    </location>
</feature>